<dbReference type="InterPro" id="IPR000073">
    <property type="entry name" value="AB_hydrolase_1"/>
</dbReference>
<dbReference type="Pfam" id="PF08386">
    <property type="entry name" value="Abhydrolase_4"/>
    <property type="match status" value="1"/>
</dbReference>
<dbReference type="PROSITE" id="PS51257">
    <property type="entry name" value="PROKAR_LIPOPROTEIN"/>
    <property type="match status" value="1"/>
</dbReference>
<dbReference type="InterPro" id="IPR013595">
    <property type="entry name" value="Pept_S33_TAP-like_C"/>
</dbReference>
<name>A0A4Y5YZ56_9GAMM</name>
<feature type="chain" id="PRO_5021214384" evidence="4">
    <location>
        <begin position="24"/>
        <end position="552"/>
    </location>
</feature>
<accession>A0A4Y5YZ56</accession>
<dbReference type="PANTHER" id="PTHR43248">
    <property type="entry name" value="2-SUCCINYL-6-HYDROXY-2,4-CYCLOHEXADIENE-1-CARBOXYLATE SYNTHASE"/>
    <property type="match status" value="1"/>
</dbReference>
<dbReference type="RefSeq" id="WP_139978730.1">
    <property type="nucleotide sequence ID" value="NZ_CP041046.1"/>
</dbReference>
<evidence type="ECO:0000256" key="2">
    <source>
        <dbReference type="ARBA" id="ARBA00022729"/>
    </source>
</evidence>
<dbReference type="EMBL" id="CP041046">
    <property type="protein sequence ID" value="QDE37846.1"/>
    <property type="molecule type" value="Genomic_DNA"/>
</dbReference>
<dbReference type="Pfam" id="PF00561">
    <property type="entry name" value="Abhydrolase_1"/>
    <property type="match status" value="1"/>
</dbReference>
<dbReference type="PANTHER" id="PTHR43248:SF29">
    <property type="entry name" value="TRIPEPTIDYL AMINOPEPTIDASE"/>
    <property type="match status" value="1"/>
</dbReference>
<dbReference type="Gene3D" id="3.40.50.1820">
    <property type="entry name" value="alpha/beta hydrolase"/>
    <property type="match status" value="1"/>
</dbReference>
<evidence type="ECO:0000259" key="6">
    <source>
        <dbReference type="Pfam" id="PF08386"/>
    </source>
</evidence>
<dbReference type="InterPro" id="IPR051601">
    <property type="entry name" value="Serine_prot/Carboxylest_S33"/>
</dbReference>
<dbReference type="InterPro" id="IPR029058">
    <property type="entry name" value="AB_hydrolase_fold"/>
</dbReference>
<feature type="signal peptide" evidence="4">
    <location>
        <begin position="1"/>
        <end position="23"/>
    </location>
</feature>
<reference evidence="7 8" key="1">
    <citation type="submission" date="2019-06" db="EMBL/GenBank/DDBJ databases">
        <title>A complete genome sequence for Luteibacter pinisoli MAH-14.</title>
        <authorList>
            <person name="Baltrus D.A."/>
        </authorList>
    </citation>
    <scope>NUCLEOTIDE SEQUENCE [LARGE SCALE GENOMIC DNA]</scope>
    <source>
        <strain evidence="7 8">MAH-14</strain>
    </source>
</reference>
<dbReference type="GO" id="GO:0016787">
    <property type="term" value="F:hydrolase activity"/>
    <property type="evidence" value="ECO:0007669"/>
    <property type="project" value="UniProtKB-KW"/>
</dbReference>
<evidence type="ECO:0000313" key="8">
    <source>
        <dbReference type="Proteomes" id="UP000316093"/>
    </source>
</evidence>
<keyword evidence="3 7" id="KW-0378">Hydrolase</keyword>
<keyword evidence="8" id="KW-1185">Reference proteome</keyword>
<keyword evidence="2 4" id="KW-0732">Signal</keyword>
<proteinExistence type="inferred from homology"/>
<evidence type="ECO:0000256" key="4">
    <source>
        <dbReference type="SAM" id="SignalP"/>
    </source>
</evidence>
<organism evidence="7 8">
    <name type="scientific">Luteibacter pinisoli</name>
    <dbReference type="NCBI Taxonomy" id="2589080"/>
    <lineage>
        <taxon>Bacteria</taxon>
        <taxon>Pseudomonadati</taxon>
        <taxon>Pseudomonadota</taxon>
        <taxon>Gammaproteobacteria</taxon>
        <taxon>Lysobacterales</taxon>
        <taxon>Rhodanobacteraceae</taxon>
        <taxon>Luteibacter</taxon>
    </lineage>
</organism>
<protein>
    <submittedName>
        <fullName evidence="7">Alpha/beta hydrolase</fullName>
    </submittedName>
</protein>
<evidence type="ECO:0000313" key="7">
    <source>
        <dbReference type="EMBL" id="QDE37846.1"/>
    </source>
</evidence>
<dbReference type="SUPFAM" id="SSF53474">
    <property type="entry name" value="alpha/beta-Hydrolases"/>
    <property type="match status" value="1"/>
</dbReference>
<dbReference type="AlphaFoldDB" id="A0A4Y5YZ56"/>
<dbReference type="Proteomes" id="UP000316093">
    <property type="component" value="Chromosome"/>
</dbReference>
<gene>
    <name evidence="7" type="ORF">FIV34_00825</name>
</gene>
<dbReference type="KEGG" id="lpy:FIV34_00825"/>
<evidence type="ECO:0000256" key="3">
    <source>
        <dbReference type="ARBA" id="ARBA00022801"/>
    </source>
</evidence>
<evidence type="ECO:0000256" key="1">
    <source>
        <dbReference type="ARBA" id="ARBA00010088"/>
    </source>
</evidence>
<sequence>MRTMLLPVAVAIAMALPCAPTHAVPAMAPITWAACPASLTGDWPGLGARLHCGRVPMPLDHMRPDGRTIDVRVVRIAAARPGERRGAIFVNIGGPGGQPAAYVASMADAFSEVDAGDPVHGDKRRLADRYDFIAVIPRGLKGGWTFECSVPTPTIAFLPTHRDDANWSRALADATALAHACSKPAEAPYLSTEQHVRDMDAVRASLGDPVLHFYGISYGGRVGATYAAFFPTRIGRMLLDSTFMFTGSYRTGMYLTSDAEQAAFERDVLAPVQREASRYGQPDDADAIAWAVRSLSDPLRPAWHDQMTTPAALAATLTMDRWVKAGGWQGWPALSRQAGMRRFSPDPRTDTAMRQAAAELVEHGTDVPAGGAGRGRALRKLSPFIDRYGESVNQAVMCNDERWETVTPKIRARADRDAFTYPLLDGSQITGQLTCAAWPRRVSRAPDFAMLDALGSFVMIQAEHDIATPLAGARALLRRYPASRLVVATGTGRHGLLGHSATPCIERAAVAYLLDGRLPEGTARETSCAFVEAPLADASAEAWSVEGERAMR</sequence>
<dbReference type="OrthoDB" id="5519806at2"/>
<feature type="domain" description="Peptidase S33 tripeptidyl aminopeptidase-like C-terminal" evidence="6">
    <location>
        <begin position="424"/>
        <end position="528"/>
    </location>
</feature>
<comment type="similarity">
    <text evidence="1">Belongs to the peptidase S33 family.</text>
</comment>
<feature type="domain" description="AB hydrolase-1" evidence="5">
    <location>
        <begin position="179"/>
        <end position="242"/>
    </location>
</feature>
<evidence type="ECO:0000259" key="5">
    <source>
        <dbReference type="Pfam" id="PF00561"/>
    </source>
</evidence>